<reference evidence="1" key="2">
    <citation type="submission" date="2020-05" db="UniProtKB">
        <authorList>
            <consortium name="EnsemblMetazoa"/>
        </authorList>
    </citation>
    <scope>IDENTIFICATION</scope>
    <source>
        <strain evidence="1">IAEA</strain>
    </source>
</reference>
<proteinExistence type="predicted"/>
<dbReference type="AlphaFoldDB" id="A0A1A9WHU9"/>
<sequence>MEKLVSEEISNYRALPSIPQLTPTEKERKRLLSLQMLDELHNTKLITYLQTESAIHQYSTWGFFIMVTARIIKPVGFPAVLVFAERNPVKCHTHGGDWNTEVNQNDQLLKIKSFKCKWILVCPHRMLRPWSGQQELPQLLDNIHEFDSNNPLGPGVIRTNGSVRT</sequence>
<reference evidence="2" key="1">
    <citation type="submission" date="2014-03" db="EMBL/GenBank/DDBJ databases">
        <authorList>
            <person name="Aksoy S."/>
            <person name="Warren W."/>
            <person name="Wilson R.K."/>
        </authorList>
    </citation>
    <scope>NUCLEOTIDE SEQUENCE [LARGE SCALE GENOMIC DNA]</scope>
    <source>
        <strain evidence="2">IAEA</strain>
    </source>
</reference>
<organism evidence="1 2">
    <name type="scientific">Glossina brevipalpis</name>
    <dbReference type="NCBI Taxonomy" id="37001"/>
    <lineage>
        <taxon>Eukaryota</taxon>
        <taxon>Metazoa</taxon>
        <taxon>Ecdysozoa</taxon>
        <taxon>Arthropoda</taxon>
        <taxon>Hexapoda</taxon>
        <taxon>Insecta</taxon>
        <taxon>Pterygota</taxon>
        <taxon>Neoptera</taxon>
        <taxon>Endopterygota</taxon>
        <taxon>Diptera</taxon>
        <taxon>Brachycera</taxon>
        <taxon>Muscomorpha</taxon>
        <taxon>Hippoboscoidea</taxon>
        <taxon>Glossinidae</taxon>
        <taxon>Glossina</taxon>
    </lineage>
</organism>
<name>A0A1A9WHU9_9MUSC</name>
<dbReference type="Proteomes" id="UP000091820">
    <property type="component" value="Unassembled WGS sequence"/>
</dbReference>
<evidence type="ECO:0000313" key="2">
    <source>
        <dbReference type="Proteomes" id="UP000091820"/>
    </source>
</evidence>
<dbReference type="InterPro" id="IPR036265">
    <property type="entry name" value="HIT-like_sf"/>
</dbReference>
<dbReference type="VEuPathDB" id="VectorBase:GBRI020351"/>
<accession>A0A1A9WHU9</accession>
<dbReference type="EnsemblMetazoa" id="GBRI020351-RA">
    <property type="protein sequence ID" value="GBRI020351-PA"/>
    <property type="gene ID" value="GBRI020351"/>
</dbReference>
<dbReference type="SUPFAM" id="SSF54197">
    <property type="entry name" value="HIT-like"/>
    <property type="match status" value="1"/>
</dbReference>
<protein>
    <submittedName>
        <fullName evidence="1">Uncharacterized protein</fullName>
    </submittedName>
</protein>
<evidence type="ECO:0000313" key="1">
    <source>
        <dbReference type="EnsemblMetazoa" id="GBRI020351-PA"/>
    </source>
</evidence>
<keyword evidence="2" id="KW-1185">Reference proteome</keyword>